<evidence type="ECO:0000313" key="1">
    <source>
        <dbReference type="EMBL" id="KAJ6806744.1"/>
    </source>
</evidence>
<dbReference type="AlphaFoldDB" id="A0AAX6ERP9"/>
<dbReference type="Proteomes" id="UP001140949">
    <property type="component" value="Unassembled WGS sequence"/>
</dbReference>
<dbReference type="EMBL" id="JANAVB010034419">
    <property type="protein sequence ID" value="KAJ6806744.1"/>
    <property type="molecule type" value="Genomic_DNA"/>
</dbReference>
<gene>
    <name evidence="1" type="ORF">M6B38_106650</name>
</gene>
<comment type="caution">
    <text evidence="1">The sequence shown here is derived from an EMBL/GenBank/DDBJ whole genome shotgun (WGS) entry which is preliminary data.</text>
</comment>
<organism evidence="1 2">
    <name type="scientific">Iris pallida</name>
    <name type="common">Sweet iris</name>
    <dbReference type="NCBI Taxonomy" id="29817"/>
    <lineage>
        <taxon>Eukaryota</taxon>
        <taxon>Viridiplantae</taxon>
        <taxon>Streptophyta</taxon>
        <taxon>Embryophyta</taxon>
        <taxon>Tracheophyta</taxon>
        <taxon>Spermatophyta</taxon>
        <taxon>Magnoliopsida</taxon>
        <taxon>Liliopsida</taxon>
        <taxon>Asparagales</taxon>
        <taxon>Iridaceae</taxon>
        <taxon>Iridoideae</taxon>
        <taxon>Irideae</taxon>
        <taxon>Iris</taxon>
    </lineage>
</organism>
<protein>
    <submittedName>
        <fullName evidence="1">Uncharacterized protein</fullName>
    </submittedName>
</protein>
<accession>A0AAX6ERP9</accession>
<reference evidence="1" key="1">
    <citation type="journal article" date="2023" name="GigaByte">
        <title>Genome assembly of the bearded iris, Iris pallida Lam.</title>
        <authorList>
            <person name="Bruccoleri R.E."/>
            <person name="Oakeley E.J."/>
            <person name="Faust A.M.E."/>
            <person name="Altorfer M."/>
            <person name="Dessus-Babus S."/>
            <person name="Burckhardt D."/>
            <person name="Oertli M."/>
            <person name="Naumann U."/>
            <person name="Petersen F."/>
            <person name="Wong J."/>
        </authorList>
    </citation>
    <scope>NUCLEOTIDE SEQUENCE</scope>
    <source>
        <strain evidence="1">GSM-AAB239-AS_SAM_17_03QT</strain>
    </source>
</reference>
<proteinExistence type="predicted"/>
<reference evidence="1" key="2">
    <citation type="submission" date="2023-04" db="EMBL/GenBank/DDBJ databases">
        <authorList>
            <person name="Bruccoleri R.E."/>
            <person name="Oakeley E.J."/>
            <person name="Faust A.-M."/>
            <person name="Dessus-Babus S."/>
            <person name="Altorfer M."/>
            <person name="Burckhardt D."/>
            <person name="Oertli M."/>
            <person name="Naumann U."/>
            <person name="Petersen F."/>
            <person name="Wong J."/>
        </authorList>
    </citation>
    <scope>NUCLEOTIDE SEQUENCE</scope>
    <source>
        <strain evidence="1">GSM-AAB239-AS_SAM_17_03QT</strain>
        <tissue evidence="1">Leaf</tissue>
    </source>
</reference>
<evidence type="ECO:0000313" key="2">
    <source>
        <dbReference type="Proteomes" id="UP001140949"/>
    </source>
</evidence>
<name>A0AAX6ERP9_IRIPA</name>
<sequence>MLSSKFHGTTTQEVRLRILLHNCFVSDSDTRLYFCCNKRDEKRKTDKNTDTDARGRTRGWTHWLLW</sequence>
<keyword evidence="2" id="KW-1185">Reference proteome</keyword>